<dbReference type="Gene3D" id="3.80.30.30">
    <property type="match status" value="1"/>
</dbReference>
<dbReference type="CDD" id="cd01335">
    <property type="entry name" value="Radical_SAM"/>
    <property type="match status" value="1"/>
</dbReference>
<dbReference type="KEGG" id="abri:DFR85_03295"/>
<evidence type="ECO:0000259" key="4">
    <source>
        <dbReference type="Pfam" id="PF04055"/>
    </source>
</evidence>
<reference evidence="5 6" key="1">
    <citation type="submission" date="2018-05" db="EMBL/GenBank/DDBJ databases">
        <title>Complete Genome Sequences of Extremely Thermoacidophilic, Metal-Mobilizing Type-Strain Members of the Archaeal Family Sulfolobaceae: Acidianus brierleyi DSM-1651T, Acidianus sulfidivorans DSM-18786T, Metallosphaera hakonensis DSM-7519T, and Metallosphaera prunae DSM-10039T.</title>
        <authorList>
            <person name="Counts J.A."/>
            <person name="Kelly R.M."/>
        </authorList>
    </citation>
    <scope>NUCLEOTIDE SEQUENCE [LARGE SCALE GENOMIC DNA]</scope>
    <source>
        <strain evidence="5 6">DSM 1651</strain>
    </source>
</reference>
<protein>
    <submittedName>
        <fullName evidence="5">Radical SAM protein</fullName>
    </submittedName>
</protein>
<dbReference type="InterPro" id="IPR007197">
    <property type="entry name" value="rSAM"/>
</dbReference>
<evidence type="ECO:0000256" key="1">
    <source>
        <dbReference type="ARBA" id="ARBA00022723"/>
    </source>
</evidence>
<dbReference type="EMBL" id="CP029289">
    <property type="protein sequence ID" value="AWR93785.1"/>
    <property type="molecule type" value="Genomic_DNA"/>
</dbReference>
<keyword evidence="6" id="KW-1185">Reference proteome</keyword>
<dbReference type="InterPro" id="IPR040086">
    <property type="entry name" value="MJ0683-like"/>
</dbReference>
<dbReference type="GO" id="GO:0046872">
    <property type="term" value="F:metal ion binding"/>
    <property type="evidence" value="ECO:0007669"/>
    <property type="project" value="UniProtKB-KW"/>
</dbReference>
<evidence type="ECO:0000256" key="3">
    <source>
        <dbReference type="ARBA" id="ARBA00023014"/>
    </source>
</evidence>
<gene>
    <name evidence="5" type="ORF">DFR85_03295</name>
</gene>
<dbReference type="PANTHER" id="PTHR43432">
    <property type="entry name" value="SLR0285 PROTEIN"/>
    <property type="match status" value="1"/>
</dbReference>
<proteinExistence type="predicted"/>
<accession>A0A2U9ICN1</accession>
<dbReference type="GO" id="GO:0003824">
    <property type="term" value="F:catalytic activity"/>
    <property type="evidence" value="ECO:0007669"/>
    <property type="project" value="InterPro"/>
</dbReference>
<evidence type="ECO:0000313" key="5">
    <source>
        <dbReference type="EMBL" id="AWR93785.1"/>
    </source>
</evidence>
<keyword evidence="2" id="KW-0408">Iron</keyword>
<name>A0A2U9ICN1_9CREN</name>
<organism evidence="5 6">
    <name type="scientific">Acidianus brierleyi</name>
    <dbReference type="NCBI Taxonomy" id="41673"/>
    <lineage>
        <taxon>Archaea</taxon>
        <taxon>Thermoproteota</taxon>
        <taxon>Thermoprotei</taxon>
        <taxon>Sulfolobales</taxon>
        <taxon>Sulfolobaceae</taxon>
        <taxon>Acidianus</taxon>
    </lineage>
</organism>
<dbReference type="Proteomes" id="UP000248044">
    <property type="component" value="Chromosome"/>
</dbReference>
<dbReference type="Pfam" id="PF04055">
    <property type="entry name" value="Radical_SAM"/>
    <property type="match status" value="1"/>
</dbReference>
<dbReference type="SFLD" id="SFLDS00029">
    <property type="entry name" value="Radical_SAM"/>
    <property type="match status" value="1"/>
</dbReference>
<keyword evidence="3" id="KW-0411">Iron-sulfur</keyword>
<dbReference type="GO" id="GO:0051536">
    <property type="term" value="F:iron-sulfur cluster binding"/>
    <property type="evidence" value="ECO:0007669"/>
    <property type="project" value="UniProtKB-KW"/>
</dbReference>
<sequence>MVTMIKHIRVKSALSKSGLKELDYSLNPYMGCKFKCQYCYAPNFTRDVDASKNWGEVIVIKDNILDILKEEVLAKKKGTVGISTITDPYQPVEAEYKLTRGSLDILLSHGFRVSIQTKSPLVLRDIDILKKFKEKVDVGFTITSMEGKLENAPLPRSRITALEKLSEEGIETWVFLGPIIPNFTDNVEEVIREVSKIKTRIVFDKFRYYKGLNFSEGNSVWWENIRDRILSLCKKYNVECHEESEDWIFEKRRKYKILW</sequence>
<keyword evidence="1" id="KW-0479">Metal-binding</keyword>
<dbReference type="SFLD" id="SFLDG01084">
    <property type="entry name" value="Uncharacterised_Radical_SAM_Su"/>
    <property type="match status" value="1"/>
</dbReference>
<feature type="domain" description="Radical SAM core" evidence="4">
    <location>
        <begin position="27"/>
        <end position="193"/>
    </location>
</feature>
<dbReference type="OrthoDB" id="15538at2157"/>
<dbReference type="PANTHER" id="PTHR43432:SF6">
    <property type="entry name" value="RADICAL SAM CORE DOMAIN-CONTAINING PROTEIN"/>
    <property type="match status" value="1"/>
</dbReference>
<evidence type="ECO:0000256" key="2">
    <source>
        <dbReference type="ARBA" id="ARBA00023004"/>
    </source>
</evidence>
<dbReference type="AlphaFoldDB" id="A0A2U9ICN1"/>
<evidence type="ECO:0000313" key="6">
    <source>
        <dbReference type="Proteomes" id="UP000248044"/>
    </source>
</evidence>